<dbReference type="AlphaFoldDB" id="A0A0R3WMQ5"/>
<sequence length="258" mass="27950">MPSAGGVPAPTITPLRLNVHGKSSNTIDTGTFIELGKDSPDFLIYFTTNGETPNPSHRIFAGREVTYRYRAPFQLKSGRRTVKAIAVHRVTKAESHIVSKTFTVVQLANSSSSGSVSGDEHPKSIVPAHGDTHCSMDDSLDSFLKKGTDQGFAATNHSGTQINVYGSVPGVGWDMKTPDGNNFTSNFLPPLQAPQLYAPPLIPTEPGITQQQLTAIVGHLTQVLIFASFILNFLSLLKKFNQTSTSLLMIPFSLRRLL</sequence>
<proteinExistence type="predicted"/>
<gene>
    <name evidence="2" type="ORF">TTAC_LOCUS2030</name>
</gene>
<dbReference type="EMBL" id="UYWX01000698">
    <property type="protein sequence ID" value="VDM18770.1"/>
    <property type="molecule type" value="Genomic_DNA"/>
</dbReference>
<dbReference type="PANTHER" id="PTHR16058:SF4">
    <property type="entry name" value="DOUBLE ZINC RIBBON AND ANKYRIN REPEAT-CONTAINING PROTEIN 1"/>
    <property type="match status" value="1"/>
</dbReference>
<evidence type="ECO:0000313" key="3">
    <source>
        <dbReference type="Proteomes" id="UP000274429"/>
    </source>
</evidence>
<dbReference type="STRING" id="6205.A0A0R3WMQ5"/>
<evidence type="ECO:0000256" key="1">
    <source>
        <dbReference type="SAM" id="Phobius"/>
    </source>
</evidence>
<evidence type="ECO:0000313" key="2">
    <source>
        <dbReference type="EMBL" id="VDM18770.1"/>
    </source>
</evidence>
<dbReference type="PANTHER" id="PTHR16058">
    <property type="entry name" value="DOUBLE ZINC RIBBON AND ANKYRIN REPEAT-CONTAINING PROTEIN 1"/>
    <property type="match status" value="1"/>
</dbReference>
<reference evidence="2 3" key="2">
    <citation type="submission" date="2018-11" db="EMBL/GenBank/DDBJ databases">
        <authorList>
            <consortium name="Pathogen Informatics"/>
        </authorList>
    </citation>
    <scope>NUCLEOTIDE SEQUENCE [LARGE SCALE GENOMIC DNA]</scope>
</reference>
<accession>A0A0R3WMQ5</accession>
<keyword evidence="1" id="KW-0812">Transmembrane</keyword>
<reference evidence="4" key="1">
    <citation type="submission" date="2017-02" db="UniProtKB">
        <authorList>
            <consortium name="WormBaseParasite"/>
        </authorList>
    </citation>
    <scope>IDENTIFICATION</scope>
</reference>
<name>A0A0R3WMQ5_HYDTA</name>
<dbReference type="Proteomes" id="UP000274429">
    <property type="component" value="Unassembled WGS sequence"/>
</dbReference>
<dbReference type="WBParaSite" id="TTAC_0000204301-mRNA-1">
    <property type="protein sequence ID" value="TTAC_0000204301-mRNA-1"/>
    <property type="gene ID" value="TTAC_0000204301"/>
</dbReference>
<dbReference type="OrthoDB" id="37886at2759"/>
<keyword evidence="1" id="KW-0472">Membrane</keyword>
<dbReference type="InterPro" id="IPR026876">
    <property type="entry name" value="Fn3_assoc_repeat"/>
</dbReference>
<evidence type="ECO:0000313" key="4">
    <source>
        <dbReference type="WBParaSite" id="TTAC_0000204301-mRNA-1"/>
    </source>
</evidence>
<dbReference type="InterPro" id="IPR052481">
    <property type="entry name" value="DZAN1"/>
</dbReference>
<keyword evidence="1" id="KW-1133">Transmembrane helix</keyword>
<keyword evidence="3" id="KW-1185">Reference proteome</keyword>
<feature type="transmembrane region" description="Helical" evidence="1">
    <location>
        <begin position="216"/>
        <end position="237"/>
    </location>
</feature>
<protein>
    <submittedName>
        <fullName evidence="4">IPT/TIG domain-containing protein</fullName>
    </submittedName>
</protein>
<dbReference type="Pfam" id="PF13287">
    <property type="entry name" value="Fn3_assoc"/>
    <property type="match status" value="1"/>
</dbReference>
<organism evidence="4">
    <name type="scientific">Hydatigena taeniaeformis</name>
    <name type="common">Feline tapeworm</name>
    <name type="synonym">Taenia taeniaeformis</name>
    <dbReference type="NCBI Taxonomy" id="6205"/>
    <lineage>
        <taxon>Eukaryota</taxon>
        <taxon>Metazoa</taxon>
        <taxon>Spiralia</taxon>
        <taxon>Lophotrochozoa</taxon>
        <taxon>Platyhelminthes</taxon>
        <taxon>Cestoda</taxon>
        <taxon>Eucestoda</taxon>
        <taxon>Cyclophyllidea</taxon>
        <taxon>Taeniidae</taxon>
        <taxon>Hydatigera</taxon>
    </lineage>
</organism>